<name>Q6EPL9_ORYSJ</name>
<proteinExistence type="predicted"/>
<dbReference type="InterPro" id="IPR036770">
    <property type="entry name" value="Ankyrin_rpt-contain_sf"/>
</dbReference>
<dbReference type="EMBL" id="AP005863">
    <property type="protein sequence ID" value="BAD29401.1"/>
    <property type="molecule type" value="Genomic_DNA"/>
</dbReference>
<dbReference type="AlphaFoldDB" id="Q6EPL9"/>
<dbReference type="Pfam" id="PF12796">
    <property type="entry name" value="Ank_2"/>
    <property type="match status" value="1"/>
</dbReference>
<gene>
    <name evidence="2" type="primary">OSJNBa0040N23.7</name>
</gene>
<protein>
    <submittedName>
        <fullName evidence="2">Uncharacterized protein</fullName>
    </submittedName>
</protein>
<reference evidence="3" key="2">
    <citation type="journal article" date="2008" name="Nucleic Acids Res.">
        <title>The rice annotation project database (RAP-DB): 2008 update.</title>
        <authorList>
            <consortium name="The rice annotation project (RAP)"/>
        </authorList>
    </citation>
    <scope>GENOME REANNOTATION</scope>
    <source>
        <strain evidence="3">cv. Nipponbare</strain>
    </source>
</reference>
<feature type="compositionally biased region" description="Low complexity" evidence="1">
    <location>
        <begin position="8"/>
        <end position="22"/>
    </location>
</feature>
<dbReference type="InterPro" id="IPR002110">
    <property type="entry name" value="Ankyrin_rpt"/>
</dbReference>
<dbReference type="PANTHER" id="PTHR24121:SF21">
    <property type="entry name" value="ANKYRIN REPEAT FAMILY PROTEIN"/>
    <property type="match status" value="1"/>
</dbReference>
<evidence type="ECO:0000313" key="3">
    <source>
        <dbReference type="Proteomes" id="UP000000763"/>
    </source>
</evidence>
<evidence type="ECO:0000256" key="1">
    <source>
        <dbReference type="SAM" id="MobiDB-lite"/>
    </source>
</evidence>
<evidence type="ECO:0000313" key="2">
    <source>
        <dbReference type="EMBL" id="BAD29401.1"/>
    </source>
</evidence>
<accession>Q6EPL9</accession>
<dbReference type="Gene3D" id="1.25.40.20">
    <property type="entry name" value="Ankyrin repeat-containing domain"/>
    <property type="match status" value="1"/>
</dbReference>
<feature type="region of interest" description="Disordered" evidence="1">
    <location>
        <begin position="46"/>
        <end position="82"/>
    </location>
</feature>
<reference evidence="3" key="1">
    <citation type="journal article" date="2005" name="Nature">
        <title>The map-based sequence of the rice genome.</title>
        <authorList>
            <consortium name="International rice genome sequencing project (IRGSP)"/>
            <person name="Matsumoto T."/>
            <person name="Wu J."/>
            <person name="Kanamori H."/>
            <person name="Katayose Y."/>
            <person name="Fujisawa M."/>
            <person name="Namiki N."/>
            <person name="Mizuno H."/>
            <person name="Yamamoto K."/>
            <person name="Antonio B.A."/>
            <person name="Baba T."/>
            <person name="Sakata K."/>
            <person name="Nagamura Y."/>
            <person name="Aoki H."/>
            <person name="Arikawa K."/>
            <person name="Arita K."/>
            <person name="Bito T."/>
            <person name="Chiden Y."/>
            <person name="Fujitsuka N."/>
            <person name="Fukunaka R."/>
            <person name="Hamada M."/>
            <person name="Harada C."/>
            <person name="Hayashi A."/>
            <person name="Hijishita S."/>
            <person name="Honda M."/>
            <person name="Hosokawa S."/>
            <person name="Ichikawa Y."/>
            <person name="Idonuma A."/>
            <person name="Iijima M."/>
            <person name="Ikeda M."/>
            <person name="Ikeno M."/>
            <person name="Ito K."/>
            <person name="Ito S."/>
            <person name="Ito T."/>
            <person name="Ito Y."/>
            <person name="Ito Y."/>
            <person name="Iwabuchi A."/>
            <person name="Kamiya K."/>
            <person name="Karasawa W."/>
            <person name="Kurita K."/>
            <person name="Katagiri S."/>
            <person name="Kikuta A."/>
            <person name="Kobayashi H."/>
            <person name="Kobayashi N."/>
            <person name="Machita K."/>
            <person name="Maehara T."/>
            <person name="Masukawa M."/>
            <person name="Mizubayashi T."/>
            <person name="Mukai Y."/>
            <person name="Nagasaki H."/>
            <person name="Nagata Y."/>
            <person name="Naito S."/>
            <person name="Nakashima M."/>
            <person name="Nakama Y."/>
            <person name="Nakamichi Y."/>
            <person name="Nakamura M."/>
            <person name="Meguro A."/>
            <person name="Negishi M."/>
            <person name="Ohta I."/>
            <person name="Ohta T."/>
            <person name="Okamoto M."/>
            <person name="Ono N."/>
            <person name="Saji S."/>
            <person name="Sakaguchi M."/>
            <person name="Sakai K."/>
            <person name="Shibata M."/>
            <person name="Shimokawa T."/>
            <person name="Song J."/>
            <person name="Takazaki Y."/>
            <person name="Terasawa K."/>
            <person name="Tsugane M."/>
            <person name="Tsuji K."/>
            <person name="Ueda S."/>
            <person name="Waki K."/>
            <person name="Yamagata H."/>
            <person name="Yamamoto M."/>
            <person name="Yamamoto S."/>
            <person name="Yamane H."/>
            <person name="Yoshiki S."/>
            <person name="Yoshihara R."/>
            <person name="Yukawa K."/>
            <person name="Zhong H."/>
            <person name="Yano M."/>
            <person name="Yuan Q."/>
            <person name="Ouyang S."/>
            <person name="Liu J."/>
            <person name="Jones K.M."/>
            <person name="Gansberger K."/>
            <person name="Moffat K."/>
            <person name="Hill J."/>
            <person name="Bera J."/>
            <person name="Fadrosh D."/>
            <person name="Jin S."/>
            <person name="Johri S."/>
            <person name="Kim M."/>
            <person name="Overton L."/>
            <person name="Reardon M."/>
            <person name="Tsitrin T."/>
            <person name="Vuong H."/>
            <person name="Weaver B."/>
            <person name="Ciecko A."/>
            <person name="Tallon L."/>
            <person name="Jackson J."/>
            <person name="Pai G."/>
            <person name="Aken S.V."/>
            <person name="Utterback T."/>
            <person name="Reidmuller S."/>
            <person name="Feldblyum T."/>
            <person name="Hsiao J."/>
            <person name="Zismann V."/>
            <person name="Iobst S."/>
            <person name="de Vazeille A.R."/>
            <person name="Buell C.R."/>
            <person name="Ying K."/>
            <person name="Li Y."/>
            <person name="Lu T."/>
            <person name="Huang Y."/>
            <person name="Zhao Q."/>
            <person name="Feng Q."/>
            <person name="Zhang L."/>
            <person name="Zhu J."/>
            <person name="Weng Q."/>
            <person name="Mu J."/>
            <person name="Lu Y."/>
            <person name="Fan D."/>
            <person name="Liu Y."/>
            <person name="Guan J."/>
            <person name="Zhang Y."/>
            <person name="Yu S."/>
            <person name="Liu X."/>
            <person name="Zhang Y."/>
            <person name="Hong G."/>
            <person name="Han B."/>
            <person name="Choisne N."/>
            <person name="Demange N."/>
            <person name="Orjeda G."/>
            <person name="Samain S."/>
            <person name="Cattolico L."/>
            <person name="Pelletier E."/>
            <person name="Couloux A."/>
            <person name="Segurens B."/>
            <person name="Wincker P."/>
            <person name="D'Hont A."/>
            <person name="Scarpelli C."/>
            <person name="Weissenbach J."/>
            <person name="Salanoubat M."/>
            <person name="Quetier F."/>
            <person name="Yu Y."/>
            <person name="Kim H.R."/>
            <person name="Rambo T."/>
            <person name="Currie J."/>
            <person name="Collura K."/>
            <person name="Luo M."/>
            <person name="Yang T."/>
            <person name="Ammiraju J.S.S."/>
            <person name="Engler F."/>
            <person name="Soderlund C."/>
            <person name="Wing R.A."/>
            <person name="Palmer L.E."/>
            <person name="de la Bastide M."/>
            <person name="Spiegel L."/>
            <person name="Nascimento L."/>
            <person name="Zutavern T."/>
            <person name="O'Shaughnessy A."/>
            <person name="Dike S."/>
            <person name="Dedhia N."/>
            <person name="Preston R."/>
            <person name="Balija V."/>
            <person name="McCombie W.R."/>
            <person name="Chow T."/>
            <person name="Chen H."/>
            <person name="Chung M."/>
            <person name="Chen C."/>
            <person name="Shaw J."/>
            <person name="Wu H."/>
            <person name="Hsiao K."/>
            <person name="Chao Y."/>
            <person name="Chu M."/>
            <person name="Cheng C."/>
            <person name="Hour A."/>
            <person name="Lee P."/>
            <person name="Lin S."/>
            <person name="Lin Y."/>
            <person name="Liou J."/>
            <person name="Liu S."/>
            <person name="Hsing Y."/>
            <person name="Raghuvanshi S."/>
            <person name="Mohanty A."/>
            <person name="Bharti A.K."/>
            <person name="Gaur A."/>
            <person name="Gupta V."/>
            <person name="Kumar D."/>
            <person name="Ravi V."/>
            <person name="Vij S."/>
            <person name="Kapur A."/>
            <person name="Khurana P."/>
            <person name="Khurana P."/>
            <person name="Khurana J.P."/>
            <person name="Tyagi A.K."/>
            <person name="Gaikwad K."/>
            <person name="Singh A."/>
            <person name="Dalal V."/>
            <person name="Srivastava S."/>
            <person name="Dixit A."/>
            <person name="Pal A.K."/>
            <person name="Ghazi I.A."/>
            <person name="Yadav M."/>
            <person name="Pandit A."/>
            <person name="Bhargava A."/>
            <person name="Sureshbabu K."/>
            <person name="Batra K."/>
            <person name="Sharma T.R."/>
            <person name="Mohapatra T."/>
            <person name="Singh N.K."/>
            <person name="Messing J."/>
            <person name="Nelson A.B."/>
            <person name="Fuks G."/>
            <person name="Kavchok S."/>
            <person name="Keizer G."/>
            <person name="Linton E."/>
            <person name="Llaca V."/>
            <person name="Song R."/>
            <person name="Tanyolac B."/>
            <person name="Young S."/>
            <person name="Ho-Il K."/>
            <person name="Hahn J.H."/>
            <person name="Sangsakoo G."/>
            <person name="Vanavichit A."/>
            <person name="de Mattos Luiz.A.T."/>
            <person name="Zimmer P.D."/>
            <person name="Malone G."/>
            <person name="Dellagostin O."/>
            <person name="de Oliveira A.C."/>
            <person name="Bevan M."/>
            <person name="Bancroft I."/>
            <person name="Minx P."/>
            <person name="Cordum H."/>
            <person name="Wilson R."/>
            <person name="Cheng Z."/>
            <person name="Jin W."/>
            <person name="Jiang J."/>
            <person name="Leong S.A."/>
            <person name="Iwama H."/>
            <person name="Gojobori T."/>
            <person name="Itoh T."/>
            <person name="Niimura Y."/>
            <person name="Fujii Y."/>
            <person name="Habara T."/>
            <person name="Sakai H."/>
            <person name="Sato Y."/>
            <person name="Wilson G."/>
            <person name="Kumar K."/>
            <person name="McCouch S."/>
            <person name="Juretic N."/>
            <person name="Hoen D."/>
            <person name="Wright S."/>
            <person name="Bruskiewich R."/>
            <person name="Bureau T."/>
            <person name="Miyao A."/>
            <person name="Hirochika H."/>
            <person name="Nishikawa T."/>
            <person name="Kadowaki K."/>
            <person name="Sugiura M."/>
            <person name="Burr B."/>
            <person name="Sasaki T."/>
        </authorList>
    </citation>
    <scope>NUCLEOTIDE SEQUENCE [LARGE SCALE GENOMIC DNA]</scope>
    <source>
        <strain evidence="3">cv. Nipponbare</strain>
    </source>
</reference>
<dbReference type="SUPFAM" id="SSF48403">
    <property type="entry name" value="Ankyrin repeat"/>
    <property type="match status" value="1"/>
</dbReference>
<feature type="compositionally biased region" description="Low complexity" evidence="1">
    <location>
        <begin position="65"/>
        <end position="82"/>
    </location>
</feature>
<dbReference type="PANTHER" id="PTHR24121">
    <property type="entry name" value="NO MECHANORECEPTOR POTENTIAL C, ISOFORM D-RELATED"/>
    <property type="match status" value="1"/>
</dbReference>
<feature type="region of interest" description="Disordered" evidence="1">
    <location>
        <begin position="1"/>
        <end position="27"/>
    </location>
</feature>
<sequence>MASSSNTSGNNPPAAGPSSSAPNREHAVGMDLLDFTCDYCKQLKEKPPHSPSCPEGGLPNNGIIAQQEAPPQVSSQSSSPVESVTTATLRPICFRCTNLMYNEIKGLIGRNVGGEEGRYAEDIRKQNENGETILHEAVRRADKDMVEWLMLVDSKLALVPMEGTSPLYLAVSLGYHDIATMIHTQSNGFVSYSGPNGQNVLHASVLRSEGIVHFFSAPESLMPRFTLAPTPSLPVVKGVSLVEKGLLLPVHNPPIVPVFKPGLRIRD</sequence>
<dbReference type="Proteomes" id="UP000000763">
    <property type="component" value="Chromosome 9"/>
</dbReference>
<organism evidence="2 3">
    <name type="scientific">Oryza sativa subsp. japonica</name>
    <name type="common">Rice</name>
    <dbReference type="NCBI Taxonomy" id="39947"/>
    <lineage>
        <taxon>Eukaryota</taxon>
        <taxon>Viridiplantae</taxon>
        <taxon>Streptophyta</taxon>
        <taxon>Embryophyta</taxon>
        <taxon>Tracheophyta</taxon>
        <taxon>Spermatophyta</taxon>
        <taxon>Magnoliopsida</taxon>
        <taxon>Liliopsida</taxon>
        <taxon>Poales</taxon>
        <taxon>Poaceae</taxon>
        <taxon>BOP clade</taxon>
        <taxon>Oryzoideae</taxon>
        <taxon>Oryzeae</taxon>
        <taxon>Oryzinae</taxon>
        <taxon>Oryza</taxon>
        <taxon>Oryza sativa</taxon>
    </lineage>
</organism>